<sequence>MIFEGEETDVYILEFIHCYKVSYENNFTLDSNMKVCDMNKGQLGYFMQDVSVSKYDNGDEFIKFF</sequence>
<accession>A0ABN0RCA2</accession>
<proteinExistence type="predicted"/>
<dbReference type="RefSeq" id="WP_241433648.1">
    <property type="nucleotide sequence ID" value="NZ_AODF01000033.1"/>
</dbReference>
<comment type="caution">
    <text evidence="1">The sequence shown here is derived from an EMBL/GenBank/DDBJ whole genome shotgun (WGS) entry which is preliminary data.</text>
</comment>
<protein>
    <submittedName>
        <fullName evidence="1">Uncharacterized protein</fullName>
    </submittedName>
</protein>
<dbReference type="Proteomes" id="UP000019249">
    <property type="component" value="Unassembled WGS sequence"/>
</dbReference>
<organism evidence="1 2">
    <name type="scientific">Listeria floridensis FSL S10-1187</name>
    <dbReference type="NCBI Taxonomy" id="1265817"/>
    <lineage>
        <taxon>Bacteria</taxon>
        <taxon>Bacillati</taxon>
        <taxon>Bacillota</taxon>
        <taxon>Bacilli</taxon>
        <taxon>Bacillales</taxon>
        <taxon>Listeriaceae</taxon>
        <taxon>Listeria</taxon>
    </lineage>
</organism>
<dbReference type="EMBL" id="AODF01000033">
    <property type="protein sequence ID" value="EUJ27183.1"/>
    <property type="molecule type" value="Genomic_DNA"/>
</dbReference>
<keyword evidence="2" id="KW-1185">Reference proteome</keyword>
<evidence type="ECO:0000313" key="1">
    <source>
        <dbReference type="EMBL" id="EUJ27183.1"/>
    </source>
</evidence>
<gene>
    <name evidence="1" type="ORF">MFLO_13485</name>
</gene>
<reference evidence="1 2" key="1">
    <citation type="journal article" date="2014" name="Int. J. Syst. Evol. Microbiol.">
        <title>Listeria floridensis sp. nov., Listeria aquatica sp. nov., Listeria cornellensis sp. nov., Listeria riparia sp. nov. and Listeria grandensis sp. nov., from agricultural and natural environments.</title>
        <authorList>
            <person name="den Bakker H.C."/>
            <person name="Warchocki S."/>
            <person name="Wright E.M."/>
            <person name="Allred A.F."/>
            <person name="Ahlstrom C."/>
            <person name="Manuel C.S."/>
            <person name="Stasiewicz M.J."/>
            <person name="Burrell A."/>
            <person name="Roof S."/>
            <person name="Strawn L."/>
            <person name="Fortes E.D."/>
            <person name="Nightingale K.K."/>
            <person name="Kephart D."/>
            <person name="Wiedmann M."/>
        </authorList>
    </citation>
    <scope>NUCLEOTIDE SEQUENCE [LARGE SCALE GENOMIC DNA]</scope>
    <source>
        <strain evidence="1 2">FSL S10-1187</strain>
    </source>
</reference>
<name>A0ABN0RCA2_9LIST</name>
<evidence type="ECO:0000313" key="2">
    <source>
        <dbReference type="Proteomes" id="UP000019249"/>
    </source>
</evidence>